<name>C0NQ00_AJECG</name>
<keyword evidence="3" id="KW-1185">Reference proteome</keyword>
<protein>
    <submittedName>
        <fullName evidence="2">Uncharacterized protein</fullName>
    </submittedName>
</protein>
<dbReference type="InterPro" id="IPR021765">
    <property type="entry name" value="UstYa-like"/>
</dbReference>
<proteinExistence type="inferred from homology"/>
<dbReference type="GeneID" id="69038246"/>
<reference evidence="2" key="1">
    <citation type="submission" date="2009-02" db="EMBL/GenBank/DDBJ databases">
        <title>The Genome Sequence of Ajellomyces capsulatus strain G186AR.</title>
        <authorList>
            <consortium name="The Broad Institute Genome Sequencing Platform"/>
            <person name="Champion M."/>
            <person name="Cuomo C."/>
            <person name="Ma L.-J."/>
            <person name="Henn M.R."/>
            <person name="Sil A."/>
            <person name="Goldman B."/>
            <person name="Young S.K."/>
            <person name="Kodira C.D."/>
            <person name="Zeng Q."/>
            <person name="Koehrsen M."/>
            <person name="Alvarado L."/>
            <person name="Berlin A."/>
            <person name="Borenstein D."/>
            <person name="Chen Z."/>
            <person name="Engels R."/>
            <person name="Freedman E."/>
            <person name="Gellesch M."/>
            <person name="Goldberg J."/>
            <person name="Griggs A."/>
            <person name="Gujja S."/>
            <person name="Heiman D."/>
            <person name="Hepburn T."/>
            <person name="Howarth C."/>
            <person name="Jen D."/>
            <person name="Larson L."/>
            <person name="Lewis B."/>
            <person name="Mehta T."/>
            <person name="Park D."/>
            <person name="Pearson M."/>
            <person name="Roberts A."/>
            <person name="Saif S."/>
            <person name="Shea T."/>
            <person name="Shenoy N."/>
            <person name="Sisk P."/>
            <person name="Stolte C."/>
            <person name="Sykes S."/>
            <person name="Walk T."/>
            <person name="White J."/>
            <person name="Yandava C."/>
            <person name="Klein B."/>
            <person name="McEwen J.G."/>
            <person name="Puccia R."/>
            <person name="Goldman G.H."/>
            <person name="Felipe M.S."/>
            <person name="Nino-Vega G."/>
            <person name="San-Blas G."/>
            <person name="Taylor J."/>
            <person name="Mendoza L."/>
            <person name="Galagan J."/>
            <person name="Nusbaum C."/>
            <person name="Birren B."/>
        </authorList>
    </citation>
    <scope>NUCLEOTIDE SEQUENCE</scope>
    <source>
        <strain evidence="2">G186AR</strain>
    </source>
</reference>
<dbReference type="HOGENOM" id="CLU_1434073_0_0_1"/>
<organism evidence="2 3">
    <name type="scientific">Ajellomyces capsulatus (strain G186AR / H82 / ATCC MYA-2454 / RMSCC 2432)</name>
    <name type="common">Darling's disease fungus</name>
    <name type="synonym">Histoplasma capsulatum</name>
    <dbReference type="NCBI Taxonomy" id="447093"/>
    <lineage>
        <taxon>Eukaryota</taxon>
        <taxon>Fungi</taxon>
        <taxon>Dikarya</taxon>
        <taxon>Ascomycota</taxon>
        <taxon>Pezizomycotina</taxon>
        <taxon>Eurotiomycetes</taxon>
        <taxon>Eurotiomycetidae</taxon>
        <taxon>Onygenales</taxon>
        <taxon>Ajellomycetaceae</taxon>
        <taxon>Histoplasma</taxon>
    </lineage>
</organism>
<dbReference type="EMBL" id="GG663368">
    <property type="protein sequence ID" value="EEH07010.1"/>
    <property type="molecule type" value="Genomic_DNA"/>
</dbReference>
<evidence type="ECO:0000256" key="1">
    <source>
        <dbReference type="ARBA" id="ARBA00035112"/>
    </source>
</evidence>
<dbReference type="AlphaFoldDB" id="C0NQ00"/>
<accession>C0NQ00</accession>
<dbReference type="Pfam" id="PF11807">
    <property type="entry name" value="UstYa"/>
    <property type="match status" value="1"/>
</dbReference>
<evidence type="ECO:0000313" key="2">
    <source>
        <dbReference type="EMBL" id="EEH07010.1"/>
    </source>
</evidence>
<gene>
    <name evidence="2" type="ORF">HCBG_05230</name>
</gene>
<sequence>MALDKQLNRNLLPLEMLIEQVAVPFQPVVLDASITATNQDKRFPGNGLNGIWNGLYDGHCIDMVRLAFMCHADTVVITWNGAFFEGEPDFCAKHQCRNSDAILECSKHEIALSEICQRPQSCIRLRLALKCWPHSCLYPKAEDVCDPSSFDWAGLRLSMDCATALLPNISEPREDDQIGVTWVASDIHG</sequence>
<dbReference type="STRING" id="447093.C0NQ00"/>
<dbReference type="RefSeq" id="XP_045287491.1">
    <property type="nucleotide sequence ID" value="XM_045432279.1"/>
</dbReference>
<dbReference type="Proteomes" id="UP000001631">
    <property type="component" value="Unassembled WGS sequence"/>
</dbReference>
<dbReference type="InParanoid" id="C0NQ00"/>
<evidence type="ECO:0000313" key="3">
    <source>
        <dbReference type="Proteomes" id="UP000001631"/>
    </source>
</evidence>
<comment type="similarity">
    <text evidence="1">Belongs to the ustYa family.</text>
</comment>
<dbReference type="GO" id="GO:0043386">
    <property type="term" value="P:mycotoxin biosynthetic process"/>
    <property type="evidence" value="ECO:0007669"/>
    <property type="project" value="InterPro"/>
</dbReference>